<accession>F9YPL0</accession>
<evidence type="ECO:0000313" key="5">
    <source>
        <dbReference type="Proteomes" id="UP000008895"/>
    </source>
</evidence>
<sequence length="1121" mass="125207">MRRKQLKTSTMRRIVFFIVLLSNLSFSQEQKPFAYIDLMNMYIKSHAEDRLCTSITEIKAIYEGGGHDVIFYSDDNSESDIYPPNRLSIELKKKVIKIEVYRRVVDATYQFFVFSSSTCCVNCSVSVMENLESFNPSAYCTTAFFDYPWKSSRDGQAAGKIRFNYKIRPHHTLSSEKLRGTISNTYLPIGTKVKLLAKEGFPLELYNYQYSKTRTWNNAINDYEYQWENLSQTSKSHILSVSAEDIFGSKLEAEKHIGKAVYFRVVSFDKDNFSQVCSSSNVIPLKVTISAPKVKEFKPVQPRCPKENGSVQVVLDRELYANEKARLSIVQGTMVNGTFSSTGDPVISYDNDQFKANFKNKTITIPNIASLRDSLHWYQLQFIGKYYYGRDSISSFSDGVEFNKTFRIVAIPELKAEITSKNNLCYGESEGSIEVSVSGGTPPYRYIKDGDTLNITGNKFTLTGLSARDYTIGILDSHNCRREDTTITITEPVAPITIVNEKEEEEKSNEEPNPSFFKKDVSGFGLKNGEIQAILTGGTPFEAPSEPYRYTLTTKSGVVVSTFSTQTNVQGFTVRYSQLDKGDYILTITDKNNCVLTKTIFIDEPDPLVVSISEKNAISCNPANDDPNNDPKLNKDGELYAYVQGGRPPYEYQWYRVEAGNSERLLGETGSVLKQLTESVYRVDIKDKKNNTTSGSFTLKFPERLILTTESTEIRCSAPTSGTAKALPQGGTPPYIYQWSDGQTTQTATGLSVGKYFVVVSDSKGCSVQSQVVLSYPEAARIDSEEITQLTCYGDTNGSIVLTTSGGKGTVTHTWYDASGRMLTKGVSKDGKSVKNLVAGTYKIVLRDEGDCPPIEKIFEITQPEKLQLRLSTEVTLCQGDSHTFELDGQIADATYRWTDASGNLLGTDASLVVHSAGDYYVEATSPEGCKALGKTTVKQSSQVLEVDFLVATTSYYDYTLKLINLSKKADALQWQFSDDVIVINQNRQEAEVRFPKEGIYRVGLKGTLGECQKVIEKQLFVEKDRVGISQGVQVQKNIESFLIVPNPNSGSYQLHIKLNKASTIRVRLIDMLGRELFAPEEFSEQTDFILPFNKPTLSAGQYIILIEAAGDVLSQKMIVK</sequence>
<dbReference type="eggNOG" id="COG3209">
    <property type="taxonomic scope" value="Bacteria"/>
</dbReference>
<dbReference type="Pfam" id="PF19081">
    <property type="entry name" value="Ig_7"/>
    <property type="match status" value="1"/>
</dbReference>
<dbReference type="EMBL" id="CP002113">
    <property type="protein sequence ID" value="AEK23356.1"/>
    <property type="molecule type" value="Genomic_DNA"/>
</dbReference>
<evidence type="ECO:0000256" key="1">
    <source>
        <dbReference type="ARBA" id="ARBA00022729"/>
    </source>
</evidence>
<keyword evidence="5" id="KW-1185">Reference proteome</keyword>
<feature type="chain" id="PRO_5003395927" description="Ig-like domain-containing protein" evidence="2">
    <location>
        <begin position="28"/>
        <end position="1121"/>
    </location>
</feature>
<keyword evidence="1 2" id="KW-0732">Signal</keyword>
<reference evidence="4 5" key="1">
    <citation type="journal article" date="2011" name="J. Bacteriol.">
        <title>Complete genome sequence of the dog commensal and human pathogen Capnocytophaga canimorsus strain 5.</title>
        <authorList>
            <person name="Manfredi P."/>
            <person name="Pagni M."/>
            <person name="Cornelis G.R."/>
        </authorList>
    </citation>
    <scope>NUCLEOTIDE SEQUENCE [LARGE SCALE GENOMIC DNA]</scope>
    <source>
        <strain evidence="5">5</strain>
    </source>
</reference>
<dbReference type="AlphaFoldDB" id="F9YPL0"/>
<proteinExistence type="predicted"/>
<name>F9YPL0_CAPCC</name>
<dbReference type="InterPro" id="IPR025667">
    <property type="entry name" value="SprB_repeat"/>
</dbReference>
<dbReference type="InterPro" id="IPR044023">
    <property type="entry name" value="Ig_7"/>
</dbReference>
<feature type="signal peptide" evidence="2">
    <location>
        <begin position="1"/>
        <end position="27"/>
    </location>
</feature>
<dbReference type="NCBIfam" id="TIGR04183">
    <property type="entry name" value="Por_Secre_tail"/>
    <property type="match status" value="1"/>
</dbReference>
<evidence type="ECO:0000256" key="2">
    <source>
        <dbReference type="SAM" id="SignalP"/>
    </source>
</evidence>
<dbReference type="Gene3D" id="2.60.40.740">
    <property type="match status" value="1"/>
</dbReference>
<evidence type="ECO:0000259" key="3">
    <source>
        <dbReference type="Pfam" id="PF19081"/>
    </source>
</evidence>
<dbReference type="Proteomes" id="UP000008895">
    <property type="component" value="Chromosome"/>
</dbReference>
<dbReference type="STRING" id="860228.Ccan_12400"/>
<evidence type="ECO:0000313" key="4">
    <source>
        <dbReference type="EMBL" id="AEK23356.1"/>
    </source>
</evidence>
<dbReference type="KEGG" id="ccm:Ccan_12400"/>
<gene>
    <name evidence="4" type="ordered locus">Ccan_12400</name>
</gene>
<dbReference type="InterPro" id="IPR026444">
    <property type="entry name" value="Secre_tail"/>
</dbReference>
<dbReference type="Pfam" id="PF13573">
    <property type="entry name" value="SprB"/>
    <property type="match status" value="3"/>
</dbReference>
<protein>
    <recommendedName>
        <fullName evidence="3">Ig-like domain-containing protein</fullName>
    </recommendedName>
</protein>
<organism evidence="4 5">
    <name type="scientific">Capnocytophaga canimorsus (strain 5)</name>
    <dbReference type="NCBI Taxonomy" id="860228"/>
    <lineage>
        <taxon>Bacteria</taxon>
        <taxon>Pseudomonadati</taxon>
        <taxon>Bacteroidota</taxon>
        <taxon>Flavobacteriia</taxon>
        <taxon>Flavobacteriales</taxon>
        <taxon>Flavobacteriaceae</taxon>
        <taxon>Capnocytophaga</taxon>
    </lineage>
</organism>
<feature type="domain" description="Ig-like" evidence="3">
    <location>
        <begin position="873"/>
        <end position="939"/>
    </location>
</feature>
<dbReference type="HOGENOM" id="CLU_292186_0_0_10"/>